<name>A0A9Q3FJA1_9BASI</name>
<dbReference type="CDD" id="cd15858">
    <property type="entry name" value="SNARE_VAM7"/>
    <property type="match status" value="1"/>
</dbReference>
<dbReference type="Gene3D" id="1.20.5.110">
    <property type="match status" value="1"/>
</dbReference>
<dbReference type="InterPro" id="IPR036871">
    <property type="entry name" value="PX_dom_sf"/>
</dbReference>
<keyword evidence="2" id="KW-0926">Vacuole</keyword>
<comment type="subcellular location">
    <subcellularLocation>
        <location evidence="1">Vacuole</location>
    </subcellularLocation>
</comment>
<dbReference type="AlphaFoldDB" id="A0A9Q3FJA1"/>
<dbReference type="SUPFAM" id="SSF58038">
    <property type="entry name" value="SNARE fusion complex"/>
    <property type="match status" value="1"/>
</dbReference>
<accession>A0A9Q3FJA1</accession>
<dbReference type="Proteomes" id="UP000765509">
    <property type="component" value="Unassembled WGS sequence"/>
</dbReference>
<feature type="domain" description="T-SNARE coiled-coil homology" evidence="6">
    <location>
        <begin position="336"/>
        <end position="398"/>
    </location>
</feature>
<dbReference type="GO" id="GO:0007034">
    <property type="term" value="P:vacuolar transport"/>
    <property type="evidence" value="ECO:0007669"/>
    <property type="project" value="UniProtKB-ARBA"/>
</dbReference>
<dbReference type="PROSITE" id="PS50195">
    <property type="entry name" value="PX"/>
    <property type="match status" value="1"/>
</dbReference>
<reference evidence="8" key="1">
    <citation type="submission" date="2021-03" db="EMBL/GenBank/DDBJ databases">
        <title>Draft genome sequence of rust myrtle Austropuccinia psidii MF-1, a brazilian biotype.</title>
        <authorList>
            <person name="Quecine M.C."/>
            <person name="Pachon D.M.R."/>
            <person name="Bonatelli M.L."/>
            <person name="Correr F.H."/>
            <person name="Franceschini L.M."/>
            <person name="Leite T.F."/>
            <person name="Margarido G.R.A."/>
            <person name="Almeida C.A."/>
            <person name="Ferrarezi J.A."/>
            <person name="Labate C.A."/>
        </authorList>
    </citation>
    <scope>NUCLEOTIDE SEQUENCE</scope>
    <source>
        <strain evidence="8">MF-1</strain>
    </source>
</reference>
<comment type="caution">
    <text evidence="8">The sequence shown here is derived from an EMBL/GenBank/DDBJ whole genome shotgun (WGS) entry which is preliminary data.</text>
</comment>
<dbReference type="InterPro" id="IPR000727">
    <property type="entry name" value="T_SNARE_dom"/>
</dbReference>
<dbReference type="GO" id="GO:0097576">
    <property type="term" value="P:vacuole fusion"/>
    <property type="evidence" value="ECO:0007669"/>
    <property type="project" value="UniProtKB-ARBA"/>
</dbReference>
<feature type="domain" description="PX" evidence="7">
    <location>
        <begin position="5"/>
        <end position="135"/>
    </location>
</feature>
<protein>
    <submittedName>
        <fullName evidence="8">Uncharacterized protein</fullName>
    </submittedName>
</protein>
<dbReference type="CDD" id="cd06093">
    <property type="entry name" value="PX_domain"/>
    <property type="match status" value="1"/>
</dbReference>
<dbReference type="OrthoDB" id="428895at2759"/>
<dbReference type="GO" id="GO:0016192">
    <property type="term" value="P:vesicle-mediated transport"/>
    <property type="evidence" value="ECO:0007669"/>
    <property type="project" value="UniProtKB-ARBA"/>
</dbReference>
<sequence length="399" mass="44890">MEVQSISIRSFQVIKPDQKSSKPYIQYTIEIGTKFKSYEIGRRYSEFECLYNDLKAELGPETSRRWLPPLPPKSTGLISYLTGANNLLTQPAKVAERQAALERWIKTILVHKELKNQTGRCRAVVEFLELQTVDLSCSSPSKKNSSTQLPDNPFTSQSWLIEHNEIRASVRELRDMLSRRDEILQNQTPDSTSSTLAHINRISLDVKRTLATLNTRLGGLANSLEQFSKPASKEATVLTEGEISRRLSLVSSLQDDCERLGKLTILPQINAGMRLAHGVQFSDAHARNRAELLGNTRPTTRVLGSASLQSQDVPVEETNETRQLDNRQLVDHQLHEVIGTNQEAKLKALTQILLRQKQIGMMINQELAEQNEVLDELNSGLDSASRKLKDAKKKIDVLS</sequence>
<organism evidence="8 9">
    <name type="scientific">Austropuccinia psidii MF-1</name>
    <dbReference type="NCBI Taxonomy" id="1389203"/>
    <lineage>
        <taxon>Eukaryota</taxon>
        <taxon>Fungi</taxon>
        <taxon>Dikarya</taxon>
        <taxon>Basidiomycota</taxon>
        <taxon>Pucciniomycotina</taxon>
        <taxon>Pucciniomycetes</taxon>
        <taxon>Pucciniales</taxon>
        <taxon>Sphaerophragmiaceae</taxon>
        <taxon>Austropuccinia</taxon>
    </lineage>
</organism>
<dbReference type="InterPro" id="IPR001683">
    <property type="entry name" value="PX_dom"/>
</dbReference>
<keyword evidence="9" id="KW-1185">Reference proteome</keyword>
<evidence type="ECO:0000256" key="3">
    <source>
        <dbReference type="ARBA" id="ARBA00023054"/>
    </source>
</evidence>
<evidence type="ECO:0000256" key="2">
    <source>
        <dbReference type="ARBA" id="ARBA00022554"/>
    </source>
</evidence>
<evidence type="ECO:0000256" key="4">
    <source>
        <dbReference type="ARBA" id="ARBA00054927"/>
    </source>
</evidence>
<keyword evidence="3 5" id="KW-0175">Coiled coil</keyword>
<evidence type="ECO:0000313" key="9">
    <source>
        <dbReference type="Proteomes" id="UP000765509"/>
    </source>
</evidence>
<dbReference type="EMBL" id="AVOT02044551">
    <property type="protein sequence ID" value="MBW0539914.1"/>
    <property type="molecule type" value="Genomic_DNA"/>
</dbReference>
<dbReference type="PANTHER" id="PTHR10555:SF170">
    <property type="entry name" value="FI18122P1"/>
    <property type="match status" value="1"/>
</dbReference>
<evidence type="ECO:0000313" key="8">
    <source>
        <dbReference type="EMBL" id="MBW0539914.1"/>
    </source>
</evidence>
<dbReference type="SMART" id="SM00397">
    <property type="entry name" value="t_SNARE"/>
    <property type="match status" value="1"/>
</dbReference>
<dbReference type="PROSITE" id="PS50192">
    <property type="entry name" value="T_SNARE"/>
    <property type="match status" value="1"/>
</dbReference>
<evidence type="ECO:0000259" key="7">
    <source>
        <dbReference type="PROSITE" id="PS50195"/>
    </source>
</evidence>
<evidence type="ECO:0000259" key="6">
    <source>
        <dbReference type="PROSITE" id="PS50192"/>
    </source>
</evidence>
<dbReference type="GO" id="GO:0000329">
    <property type="term" value="C:fungal-type vacuole membrane"/>
    <property type="evidence" value="ECO:0007669"/>
    <property type="project" value="UniProtKB-ARBA"/>
</dbReference>
<gene>
    <name evidence="8" type="ORF">O181_079629</name>
</gene>
<comment type="function">
    <text evidence="4">Essential for proper morphogenesis of the vacuole. May exist as structural reinforcement on the surface of the vacuolar membrane and be required for maintenance against rupture by osmotic pressure.</text>
</comment>
<dbReference type="GO" id="GO:0005768">
    <property type="term" value="C:endosome"/>
    <property type="evidence" value="ECO:0007669"/>
    <property type="project" value="TreeGrafter"/>
</dbReference>
<dbReference type="Gene3D" id="3.30.1520.10">
    <property type="entry name" value="Phox-like domain"/>
    <property type="match status" value="1"/>
</dbReference>
<dbReference type="PANTHER" id="PTHR10555">
    <property type="entry name" value="SORTING NEXIN"/>
    <property type="match status" value="1"/>
</dbReference>
<dbReference type="FunFam" id="1.20.5.110:FF:000058">
    <property type="entry name" value="VAM7p Vacuolar SNARE protein"/>
    <property type="match status" value="1"/>
</dbReference>
<evidence type="ECO:0000256" key="1">
    <source>
        <dbReference type="ARBA" id="ARBA00004116"/>
    </source>
</evidence>
<dbReference type="SUPFAM" id="SSF64268">
    <property type="entry name" value="PX domain"/>
    <property type="match status" value="1"/>
</dbReference>
<feature type="coiled-coil region" evidence="5">
    <location>
        <begin position="367"/>
        <end position="394"/>
    </location>
</feature>
<evidence type="ECO:0000256" key="5">
    <source>
        <dbReference type="SAM" id="Coils"/>
    </source>
</evidence>
<proteinExistence type="predicted"/>
<dbReference type="SMART" id="SM00312">
    <property type="entry name" value="PX"/>
    <property type="match status" value="1"/>
</dbReference>
<dbReference type="GO" id="GO:0035091">
    <property type="term" value="F:phosphatidylinositol binding"/>
    <property type="evidence" value="ECO:0007669"/>
    <property type="project" value="InterPro"/>
</dbReference>
<dbReference type="Pfam" id="PF00787">
    <property type="entry name" value="PX"/>
    <property type="match status" value="1"/>
</dbReference>